<feature type="transmembrane region" description="Helical" evidence="2">
    <location>
        <begin position="99"/>
        <end position="122"/>
    </location>
</feature>
<feature type="region of interest" description="Disordered" evidence="1">
    <location>
        <begin position="296"/>
        <end position="339"/>
    </location>
</feature>
<sequence length="602" mass="66349">MLSSSTSVPDGPLPFGADDTSQTAWRRSHSAPRSANHNAQGINELYRNTAEPSTYPAFVAAVQASDVASRRASASIAPSSINDLPHRIKKLVKRHRTQLFILAIMFQLHIIALTIGITLGATSAHSHGEGGTQVAAIILGITGFVGVVSSVALGWLTWKGRQARQARARLEKKWVDEEEMKETRSLREKDREHTARHNIRERERSLTRNRSVSRGRRRDSAWVLPSFKDMTPSPPPEGSGEANANLPPNLEKGKERMPEKRPTLATIHSANAVAQAEPEVGNGEDRESNYTHYLSLDDSSEEEVPPGPAIDKGKQRDNDDKPHVPELPPSAPAAEPAPEANTLDGIQQTQQQLEQEIHDQISRFKAFHPLEKSSATVLESNAMLLNDSQTDEPTTSTILGSSPTLLNNIPISSPNTATTDQEISNLNSTLINSFRPINSPINITPREAQSQFPTPYHHQSHFPTPFPNPKAGGTSPTTQLGFALQSSGQRPESIQRAEYIIRLGNGNRGSLQSDENFMTMTDNEGSESGDEDVRQYRREKSRERVSAWAAGQMDLDDGGEGRSRRRRGRGDSEERGEGWRGRLRLARRISRDGGDRGDEEKC</sequence>
<dbReference type="Proteomes" id="UP001276659">
    <property type="component" value="Unassembled WGS sequence"/>
</dbReference>
<dbReference type="AlphaFoldDB" id="A0AAE0DM42"/>
<feature type="region of interest" description="Disordered" evidence="1">
    <location>
        <begin position="178"/>
        <end position="261"/>
    </location>
</feature>
<evidence type="ECO:0000313" key="3">
    <source>
        <dbReference type="EMBL" id="KAK3172063.1"/>
    </source>
</evidence>
<comment type="caution">
    <text evidence="3">The sequence shown here is derived from an EMBL/GenBank/DDBJ whole genome shotgun (WGS) entry which is preliminary data.</text>
</comment>
<feature type="compositionally biased region" description="Polar residues" evidence="1">
    <location>
        <begin position="508"/>
        <end position="523"/>
    </location>
</feature>
<feature type="compositionally biased region" description="Polar residues" evidence="1">
    <location>
        <begin position="19"/>
        <end position="40"/>
    </location>
</feature>
<evidence type="ECO:0000313" key="4">
    <source>
        <dbReference type="Proteomes" id="UP001276659"/>
    </source>
</evidence>
<protein>
    <submittedName>
        <fullName evidence="3">Uncharacterized protein</fullName>
    </submittedName>
</protein>
<keyword evidence="2" id="KW-0472">Membrane</keyword>
<feature type="compositionally biased region" description="Basic and acidic residues" evidence="1">
    <location>
        <begin position="311"/>
        <end position="324"/>
    </location>
</feature>
<organism evidence="3 4">
    <name type="scientific">Lepraria neglecta</name>
    <dbReference type="NCBI Taxonomy" id="209136"/>
    <lineage>
        <taxon>Eukaryota</taxon>
        <taxon>Fungi</taxon>
        <taxon>Dikarya</taxon>
        <taxon>Ascomycota</taxon>
        <taxon>Pezizomycotina</taxon>
        <taxon>Lecanoromycetes</taxon>
        <taxon>OSLEUM clade</taxon>
        <taxon>Lecanoromycetidae</taxon>
        <taxon>Lecanorales</taxon>
        <taxon>Lecanorineae</taxon>
        <taxon>Stereocaulaceae</taxon>
        <taxon>Lepraria</taxon>
    </lineage>
</organism>
<feature type="transmembrane region" description="Helical" evidence="2">
    <location>
        <begin position="134"/>
        <end position="158"/>
    </location>
</feature>
<keyword evidence="2" id="KW-1133">Transmembrane helix</keyword>
<reference evidence="3" key="1">
    <citation type="submission" date="2022-11" db="EMBL/GenBank/DDBJ databases">
        <title>Chromosomal genome sequence assembly and mating type (MAT) locus characterization of the leprose asexual lichenized fungus Lepraria neglecta (Nyl.) Erichsen.</title>
        <authorList>
            <person name="Allen J.L."/>
            <person name="Pfeffer B."/>
        </authorList>
    </citation>
    <scope>NUCLEOTIDE SEQUENCE</scope>
    <source>
        <strain evidence="3">Allen 5258</strain>
    </source>
</reference>
<keyword evidence="2" id="KW-0812">Transmembrane</keyword>
<feature type="compositionally biased region" description="Basic and acidic residues" evidence="1">
    <location>
        <begin position="178"/>
        <end position="206"/>
    </location>
</feature>
<feature type="compositionally biased region" description="Basic and acidic residues" evidence="1">
    <location>
        <begin position="569"/>
        <end position="580"/>
    </location>
</feature>
<feature type="compositionally biased region" description="Basic and acidic residues" evidence="1">
    <location>
        <begin position="531"/>
        <end position="545"/>
    </location>
</feature>
<keyword evidence="4" id="KW-1185">Reference proteome</keyword>
<feature type="region of interest" description="Disordered" evidence="1">
    <location>
        <begin position="506"/>
        <end position="581"/>
    </location>
</feature>
<evidence type="ECO:0000256" key="1">
    <source>
        <dbReference type="SAM" id="MobiDB-lite"/>
    </source>
</evidence>
<name>A0AAE0DM42_9LECA</name>
<proteinExistence type="predicted"/>
<accession>A0AAE0DM42</accession>
<feature type="compositionally biased region" description="Basic and acidic residues" evidence="1">
    <location>
        <begin position="251"/>
        <end position="261"/>
    </location>
</feature>
<feature type="region of interest" description="Disordered" evidence="1">
    <location>
        <begin position="1"/>
        <end position="40"/>
    </location>
</feature>
<dbReference type="EMBL" id="JASNWA010000008">
    <property type="protein sequence ID" value="KAK3172063.1"/>
    <property type="molecule type" value="Genomic_DNA"/>
</dbReference>
<gene>
    <name evidence="3" type="ORF">OEA41_004147</name>
</gene>
<evidence type="ECO:0000256" key="2">
    <source>
        <dbReference type="SAM" id="Phobius"/>
    </source>
</evidence>